<feature type="domain" description="Lactate/malate dehydrogenase C-terminal" evidence="10">
    <location>
        <begin position="213"/>
        <end position="373"/>
    </location>
</feature>
<dbReference type="Gene3D" id="3.90.110.10">
    <property type="entry name" value="Lactate dehydrogenase/glycoside hydrolase, family 4, C-terminal"/>
    <property type="match status" value="1"/>
</dbReference>
<dbReference type="PANTHER" id="PTHR43128:SF16">
    <property type="entry name" value="L-LACTATE DEHYDROGENASE"/>
    <property type="match status" value="1"/>
</dbReference>
<evidence type="ECO:0000256" key="2">
    <source>
        <dbReference type="ARBA" id="ARBA00008104"/>
    </source>
</evidence>
<dbReference type="GO" id="GO:0030060">
    <property type="term" value="F:L-malate dehydrogenase (NAD+) activity"/>
    <property type="evidence" value="ECO:0007669"/>
    <property type="project" value="UniProtKB-EC"/>
</dbReference>
<keyword evidence="4" id="KW-0816">Tricarboxylic acid cycle</keyword>
<reference evidence="11" key="1">
    <citation type="submission" date="2023-06" db="EMBL/GenBank/DDBJ databases">
        <title>Genome sequence of Methancorpusculaceae sp. Ag1.</title>
        <authorList>
            <person name="Protasov E."/>
            <person name="Platt K."/>
            <person name="Poehlein A."/>
            <person name="Daniel R."/>
            <person name="Brune A."/>
        </authorList>
    </citation>
    <scope>NUCLEOTIDE SEQUENCE</scope>
    <source>
        <strain evidence="11">Ag1</strain>
    </source>
</reference>
<keyword evidence="5 8" id="KW-0560">Oxidoreductase</keyword>
<sequence length="386" mass="41892">MTGTSGGMCWHLVVGTGSGPEGSRPTVNAWRPQGCGAEKGYVREAGYALSTDNMSHLFTFTRCFFTAKVTIIGATGQVGSYAAHAVSQFPHVQEMCLYGRPGNEQYLDGLAHDMMDSFAARGTNTRVTFGTNPKELRGSDIVVLTSGVPRKPDQTRLDLALENAKIVRHFAEQVGRMAPDAILLVVTNPVDIMTSVALKYSGMMPHRVFGLGTHLDSMRLKACLAEFFNVHVSEVHTRIIGEHGDTMVPMWSATTVGGIQIDNMIGIAKLPRDEMIERVKNSGSYIIKAKGATVFGPGDAIATLVRTIVEDENRMLTVSTQIRREIFGYDGVCISVPTRITRGGVFPIAVRLSPTETTLFSESVKVIKELTERIYATLDAESSGNA</sequence>
<keyword evidence="12" id="KW-1185">Reference proteome</keyword>
<organism evidence="11 12">
    <name type="scientific">Methanorbis furvi</name>
    <dbReference type="NCBI Taxonomy" id="3028299"/>
    <lineage>
        <taxon>Archaea</taxon>
        <taxon>Methanobacteriati</taxon>
        <taxon>Methanobacteriota</taxon>
        <taxon>Stenosarchaea group</taxon>
        <taxon>Methanomicrobia</taxon>
        <taxon>Methanomicrobiales</taxon>
        <taxon>Methanocorpusculaceae</taxon>
        <taxon>Methanorbis</taxon>
    </lineage>
</organism>
<dbReference type="GO" id="GO:0004459">
    <property type="term" value="F:L-lactate dehydrogenase (NAD+) activity"/>
    <property type="evidence" value="ECO:0007669"/>
    <property type="project" value="InterPro"/>
</dbReference>
<name>A0AAE4ME34_9EURY</name>
<dbReference type="GO" id="GO:0006089">
    <property type="term" value="P:lactate metabolic process"/>
    <property type="evidence" value="ECO:0007669"/>
    <property type="project" value="TreeGrafter"/>
</dbReference>
<comment type="catalytic activity">
    <reaction evidence="7">
        <text>(S)-malate + NAD(+) = oxaloacetate + NADH + H(+)</text>
        <dbReference type="Rhea" id="RHEA:21432"/>
        <dbReference type="ChEBI" id="CHEBI:15378"/>
        <dbReference type="ChEBI" id="CHEBI:15589"/>
        <dbReference type="ChEBI" id="CHEBI:16452"/>
        <dbReference type="ChEBI" id="CHEBI:57540"/>
        <dbReference type="ChEBI" id="CHEBI:57945"/>
        <dbReference type="EC" id="1.1.1.37"/>
    </reaction>
</comment>
<dbReference type="SUPFAM" id="SSF51735">
    <property type="entry name" value="NAD(P)-binding Rossmann-fold domains"/>
    <property type="match status" value="1"/>
</dbReference>
<evidence type="ECO:0000256" key="3">
    <source>
        <dbReference type="ARBA" id="ARBA00012995"/>
    </source>
</evidence>
<gene>
    <name evidence="11" type="primary">ldh</name>
    <name evidence="11" type="ORF">McpAg1_16040</name>
</gene>
<dbReference type="SUPFAM" id="SSF56327">
    <property type="entry name" value="LDH C-terminal domain-like"/>
    <property type="match status" value="1"/>
</dbReference>
<comment type="similarity">
    <text evidence="2 8">Belongs to the LDH/MDH superfamily.</text>
</comment>
<evidence type="ECO:0000313" key="11">
    <source>
        <dbReference type="EMBL" id="MDV0442365.1"/>
    </source>
</evidence>
<dbReference type="NCBIfam" id="NF004863">
    <property type="entry name" value="PRK06223.1"/>
    <property type="match status" value="1"/>
</dbReference>
<dbReference type="Gene3D" id="3.40.50.720">
    <property type="entry name" value="NAD(P)-binding Rossmann-like Domain"/>
    <property type="match status" value="1"/>
</dbReference>
<evidence type="ECO:0000256" key="6">
    <source>
        <dbReference type="ARBA" id="ARBA00023027"/>
    </source>
</evidence>
<evidence type="ECO:0000256" key="1">
    <source>
        <dbReference type="ARBA" id="ARBA00003966"/>
    </source>
</evidence>
<dbReference type="GO" id="GO:0006099">
    <property type="term" value="P:tricarboxylic acid cycle"/>
    <property type="evidence" value="ECO:0007669"/>
    <property type="project" value="UniProtKB-KW"/>
</dbReference>
<evidence type="ECO:0000313" key="12">
    <source>
        <dbReference type="Proteomes" id="UP001273136"/>
    </source>
</evidence>
<proteinExistence type="inferred from homology"/>
<protein>
    <recommendedName>
        <fullName evidence="3">malate dehydrogenase</fullName>
        <ecNumber evidence="3">1.1.1.37</ecNumber>
    </recommendedName>
</protein>
<dbReference type="Pfam" id="PF02866">
    <property type="entry name" value="Ldh_1_C"/>
    <property type="match status" value="1"/>
</dbReference>
<evidence type="ECO:0000256" key="5">
    <source>
        <dbReference type="ARBA" id="ARBA00023002"/>
    </source>
</evidence>
<dbReference type="InterPro" id="IPR036291">
    <property type="entry name" value="NAD(P)-bd_dom_sf"/>
</dbReference>
<dbReference type="PROSITE" id="PS00064">
    <property type="entry name" value="L_LDH"/>
    <property type="match status" value="1"/>
</dbReference>
<dbReference type="AlphaFoldDB" id="A0AAE4ME34"/>
<dbReference type="InterPro" id="IPR018177">
    <property type="entry name" value="L-lactate_DH_AS"/>
</dbReference>
<dbReference type="InterPro" id="IPR015955">
    <property type="entry name" value="Lactate_DH/Glyco_Ohase_4_C"/>
</dbReference>
<dbReference type="EMBL" id="JAWDKA010000009">
    <property type="protein sequence ID" value="MDV0442365.1"/>
    <property type="molecule type" value="Genomic_DNA"/>
</dbReference>
<evidence type="ECO:0000259" key="9">
    <source>
        <dbReference type="Pfam" id="PF00056"/>
    </source>
</evidence>
<dbReference type="Pfam" id="PF00056">
    <property type="entry name" value="Ldh_1_N"/>
    <property type="match status" value="1"/>
</dbReference>
<dbReference type="EC" id="1.1.1.37" evidence="3"/>
<keyword evidence="6" id="KW-0520">NAD</keyword>
<dbReference type="InterPro" id="IPR001557">
    <property type="entry name" value="L-lactate/malate_DH"/>
</dbReference>
<comment type="caution">
    <text evidence="11">The sequence shown here is derived from an EMBL/GenBank/DDBJ whole genome shotgun (WGS) entry which is preliminary data.</text>
</comment>
<evidence type="ECO:0000256" key="7">
    <source>
        <dbReference type="ARBA" id="ARBA00048313"/>
    </source>
</evidence>
<feature type="domain" description="Lactate/malate dehydrogenase N-terminal" evidence="9">
    <location>
        <begin position="68"/>
        <end position="210"/>
    </location>
</feature>
<dbReference type="PANTHER" id="PTHR43128">
    <property type="entry name" value="L-2-HYDROXYCARBOXYLATE DEHYDROGENASE (NAD(P)(+))"/>
    <property type="match status" value="1"/>
</dbReference>
<evidence type="ECO:0000256" key="8">
    <source>
        <dbReference type="RuleBase" id="RU003369"/>
    </source>
</evidence>
<accession>A0AAE4ME34</accession>
<dbReference type="InterPro" id="IPR001236">
    <property type="entry name" value="Lactate/malate_DH_N"/>
</dbReference>
<evidence type="ECO:0000259" key="10">
    <source>
        <dbReference type="Pfam" id="PF02866"/>
    </source>
</evidence>
<comment type="function">
    <text evidence="1">Catalyzes the reversible oxidation of malate to oxaloacetate.</text>
</comment>
<evidence type="ECO:0000256" key="4">
    <source>
        <dbReference type="ARBA" id="ARBA00022532"/>
    </source>
</evidence>
<dbReference type="InterPro" id="IPR022383">
    <property type="entry name" value="Lactate/malate_DH_C"/>
</dbReference>
<dbReference type="PRINTS" id="PR00086">
    <property type="entry name" value="LLDHDRGNASE"/>
</dbReference>
<dbReference type="Proteomes" id="UP001273136">
    <property type="component" value="Unassembled WGS sequence"/>
</dbReference>